<dbReference type="UniPathway" id="UPA00056">
    <property type="reaction ID" value="UER00093"/>
</dbReference>
<feature type="site" description="Positions MEP for the nucleophilic attack" evidence="3">
    <location>
        <position position="163"/>
    </location>
</feature>
<comment type="pathway">
    <text evidence="3">Isoprenoid biosynthesis; isopentenyl diphosphate biosynthesis via DXP pathway; isopentenyl diphosphate from 1-deoxy-D-xylulose 5-phosphate: step 2/6.</text>
</comment>
<keyword evidence="2 3" id="KW-0548">Nucleotidyltransferase</keyword>
<feature type="site" description="Positions MEP for the nucleophilic attack" evidence="3">
    <location>
        <position position="217"/>
    </location>
</feature>
<dbReference type="EC" id="2.7.7.60" evidence="3"/>
<protein>
    <recommendedName>
        <fullName evidence="3">2-C-methyl-D-erythritol 4-phosphate cytidylyltransferase</fullName>
        <ecNumber evidence="3">2.7.7.60</ecNumber>
    </recommendedName>
    <alternativeName>
        <fullName evidence="3">4-diphosphocytidyl-2C-methyl-D-erythritol synthase</fullName>
    </alternativeName>
    <alternativeName>
        <fullName evidence="3">MEP cytidylyltransferase</fullName>
        <shortName evidence="3">MCT</shortName>
    </alternativeName>
</protein>
<accession>A0A1Q5ZUR4</accession>
<dbReference type="NCBIfam" id="TIGR00453">
    <property type="entry name" value="ispD"/>
    <property type="match status" value="1"/>
</dbReference>
<dbReference type="NCBIfam" id="NF001186">
    <property type="entry name" value="PRK00155.2-3"/>
    <property type="match status" value="1"/>
</dbReference>
<comment type="similarity">
    <text evidence="3">Belongs to the IspD/TarI cytidylyltransferase family. IspD subfamily.</text>
</comment>
<keyword evidence="3" id="KW-0414">Isoprene biosynthesis</keyword>
<feature type="site" description="Transition state stabilizer" evidence="3">
    <location>
        <position position="33"/>
    </location>
</feature>
<dbReference type="FunFam" id="3.90.550.10:FF:000003">
    <property type="entry name" value="2-C-methyl-D-erythritol 4-phosphate cytidylyltransferase"/>
    <property type="match status" value="1"/>
</dbReference>
<reference evidence="4 5" key="1">
    <citation type="submission" date="2016-11" db="EMBL/GenBank/DDBJ databases">
        <title>Whole Genome Sequencing of Mucilaginibacter polytrichastri RG4-7(T) isolated from the moss sample.</title>
        <authorList>
            <person name="Li Y."/>
        </authorList>
    </citation>
    <scope>NUCLEOTIDE SEQUENCE [LARGE SCALE GENOMIC DNA]</scope>
    <source>
        <strain evidence="4 5">RG4-7</strain>
    </source>
</reference>
<dbReference type="Proteomes" id="UP000186720">
    <property type="component" value="Unassembled WGS sequence"/>
</dbReference>
<dbReference type="GO" id="GO:0019288">
    <property type="term" value="P:isopentenyl diphosphate biosynthetic process, methylerythritol 4-phosphate pathway"/>
    <property type="evidence" value="ECO:0007669"/>
    <property type="project" value="UniProtKB-UniRule"/>
</dbReference>
<feature type="site" description="Transition state stabilizer" evidence="3">
    <location>
        <position position="26"/>
    </location>
</feature>
<sequence length="240" mass="26897">MPTTDNSQQIAENAYAIIVAGGTGSRMQSSLPKQFLLLNGKPVMMHTIEAFYNSTYHPKIIIILHADFHEYWKTLCTKHQFNIPHQLVNGGETRFHSVKNGLDTIKDNDALVAVQDAVRPLTPIEVINKAYSQANAHGNAIVAVKSRDSIRQLKNGISQHLHREEIYLVQTPQTFKMALLQKAYEQPFDDTFTDDASVVERSGVKINLVEGSHANIKITFPEDIAIAELIQKKPLNTKQL</sequence>
<dbReference type="EMBL" id="MPPL01000001">
    <property type="protein sequence ID" value="OKS85511.1"/>
    <property type="molecule type" value="Genomic_DNA"/>
</dbReference>
<dbReference type="InterPro" id="IPR050088">
    <property type="entry name" value="IspD/TarI_cytidylyltransf_bact"/>
</dbReference>
<name>A0A1Q5ZUR4_9SPHI</name>
<dbReference type="InterPro" id="IPR001228">
    <property type="entry name" value="IspD"/>
</dbReference>
<dbReference type="PANTHER" id="PTHR32125">
    <property type="entry name" value="2-C-METHYL-D-ERYTHRITOL 4-PHOSPHATE CYTIDYLYLTRANSFERASE, CHLOROPLASTIC"/>
    <property type="match status" value="1"/>
</dbReference>
<gene>
    <name evidence="3" type="primary">ispD</name>
    <name evidence="4" type="ORF">RG47T_0957</name>
</gene>
<dbReference type="CDD" id="cd02516">
    <property type="entry name" value="CDP-ME_synthetase"/>
    <property type="match status" value="1"/>
</dbReference>
<organism evidence="4 5">
    <name type="scientific">Mucilaginibacter polytrichastri</name>
    <dbReference type="NCBI Taxonomy" id="1302689"/>
    <lineage>
        <taxon>Bacteria</taxon>
        <taxon>Pseudomonadati</taxon>
        <taxon>Bacteroidota</taxon>
        <taxon>Sphingobacteriia</taxon>
        <taxon>Sphingobacteriales</taxon>
        <taxon>Sphingobacteriaceae</taxon>
        <taxon>Mucilaginibacter</taxon>
    </lineage>
</organism>
<keyword evidence="1 3" id="KW-0808">Transferase</keyword>
<proteinExistence type="inferred from homology"/>
<dbReference type="SUPFAM" id="SSF53448">
    <property type="entry name" value="Nucleotide-diphospho-sugar transferases"/>
    <property type="match status" value="1"/>
</dbReference>
<dbReference type="Gene3D" id="3.90.550.10">
    <property type="entry name" value="Spore Coat Polysaccharide Biosynthesis Protein SpsA, Chain A"/>
    <property type="match status" value="1"/>
</dbReference>
<keyword evidence="5" id="KW-1185">Reference proteome</keyword>
<evidence type="ECO:0000313" key="5">
    <source>
        <dbReference type="Proteomes" id="UP000186720"/>
    </source>
</evidence>
<evidence type="ECO:0000256" key="3">
    <source>
        <dbReference type="HAMAP-Rule" id="MF_00108"/>
    </source>
</evidence>
<dbReference type="GO" id="GO:0050518">
    <property type="term" value="F:2-C-methyl-D-erythritol 4-phosphate cytidylyltransferase activity"/>
    <property type="evidence" value="ECO:0007669"/>
    <property type="project" value="UniProtKB-UniRule"/>
</dbReference>
<evidence type="ECO:0000313" key="4">
    <source>
        <dbReference type="EMBL" id="OKS85511.1"/>
    </source>
</evidence>
<dbReference type="AlphaFoldDB" id="A0A1Q5ZUR4"/>
<dbReference type="InterPro" id="IPR034683">
    <property type="entry name" value="IspD/TarI"/>
</dbReference>
<dbReference type="HAMAP" id="MF_00108">
    <property type="entry name" value="IspD"/>
    <property type="match status" value="1"/>
</dbReference>
<dbReference type="InterPro" id="IPR029044">
    <property type="entry name" value="Nucleotide-diphossugar_trans"/>
</dbReference>
<evidence type="ECO:0000256" key="2">
    <source>
        <dbReference type="ARBA" id="ARBA00022695"/>
    </source>
</evidence>
<evidence type="ECO:0000256" key="1">
    <source>
        <dbReference type="ARBA" id="ARBA00022679"/>
    </source>
</evidence>
<comment type="caution">
    <text evidence="4">The sequence shown here is derived from an EMBL/GenBank/DDBJ whole genome shotgun (WGS) entry which is preliminary data.</text>
</comment>
<dbReference type="Pfam" id="PF01128">
    <property type="entry name" value="IspD"/>
    <property type="match status" value="1"/>
</dbReference>
<comment type="catalytic activity">
    <reaction evidence="3">
        <text>2-C-methyl-D-erythritol 4-phosphate + CTP + H(+) = 4-CDP-2-C-methyl-D-erythritol + diphosphate</text>
        <dbReference type="Rhea" id="RHEA:13429"/>
        <dbReference type="ChEBI" id="CHEBI:15378"/>
        <dbReference type="ChEBI" id="CHEBI:33019"/>
        <dbReference type="ChEBI" id="CHEBI:37563"/>
        <dbReference type="ChEBI" id="CHEBI:57823"/>
        <dbReference type="ChEBI" id="CHEBI:58262"/>
        <dbReference type="EC" id="2.7.7.60"/>
    </reaction>
</comment>
<dbReference type="PANTHER" id="PTHR32125:SF4">
    <property type="entry name" value="2-C-METHYL-D-ERYTHRITOL 4-PHOSPHATE CYTIDYLYLTRANSFERASE, CHLOROPLASTIC"/>
    <property type="match status" value="1"/>
</dbReference>
<comment type="function">
    <text evidence="3">Catalyzes the formation of 4-diphosphocytidyl-2-C-methyl-D-erythritol from CTP and 2-C-methyl-D-erythritol 4-phosphate (MEP).</text>
</comment>
<dbReference type="STRING" id="1302689.RG47T_0957"/>
<dbReference type="RefSeq" id="WP_074488340.1">
    <property type="nucleotide sequence ID" value="NZ_FPAM01000001.1"/>
</dbReference>
<dbReference type="OrthoDB" id="9806837at2"/>